<accession>A0A0P8A8T5</accession>
<protein>
    <submittedName>
        <fullName evidence="1">Uncharacterized protein</fullName>
    </submittedName>
</protein>
<dbReference type="EMBL" id="LKCM01000186">
    <property type="protein sequence ID" value="KPQ43028.1"/>
    <property type="molecule type" value="Genomic_DNA"/>
</dbReference>
<dbReference type="Proteomes" id="UP000050360">
    <property type="component" value="Unassembled WGS sequence"/>
</dbReference>
<dbReference type="AlphaFoldDB" id="A0A0P8A8T5"/>
<dbReference type="Gene3D" id="3.40.50.2000">
    <property type="entry name" value="Glycogen Phosphorylase B"/>
    <property type="match status" value="1"/>
</dbReference>
<proteinExistence type="predicted"/>
<evidence type="ECO:0000313" key="1">
    <source>
        <dbReference type="EMBL" id="KPQ43028.1"/>
    </source>
</evidence>
<organism evidence="1 2">
    <name type="scientific">Candidatus Methanoperedens nitratireducens</name>
    <dbReference type="NCBI Taxonomy" id="1392998"/>
    <lineage>
        <taxon>Archaea</taxon>
        <taxon>Methanobacteriati</taxon>
        <taxon>Methanobacteriota</taxon>
        <taxon>Stenosarchaea group</taxon>
        <taxon>Methanomicrobia</taxon>
        <taxon>Methanosarcinales</taxon>
        <taxon>ANME-2 cluster</taxon>
        <taxon>Candidatus Methanoperedentaceae</taxon>
        <taxon>Candidatus Methanoperedens</taxon>
    </lineage>
</organism>
<name>A0A0P8A8T5_9EURY</name>
<sequence length="122" mass="13833">MLNYEYPPLGGGGSNACKYILKEFAKKNLEVDLVTSSPANTFETEKMGSTISIYKLPINKKDIHYWTQREIITYRLKAHSFIKNFLKHSISSLLRRGYDPLPRGCAADGGLEYKITCSILCH</sequence>
<reference evidence="1 2" key="1">
    <citation type="submission" date="2015-09" db="EMBL/GenBank/DDBJ databases">
        <title>A metagenomics-based metabolic model of nitrate-dependent anaerobic oxidation of methane by Methanoperedens-like archaea.</title>
        <authorList>
            <person name="Arshad A."/>
            <person name="Speth D.R."/>
            <person name="De Graaf R.M."/>
            <person name="Op Den Camp H.J."/>
            <person name="Jetten M.S."/>
            <person name="Welte C.U."/>
        </authorList>
    </citation>
    <scope>NUCLEOTIDE SEQUENCE [LARGE SCALE GENOMIC DNA]</scope>
</reference>
<gene>
    <name evidence="1" type="ORF">MPEBLZ_02412</name>
</gene>
<comment type="caution">
    <text evidence="1">The sequence shown here is derived from an EMBL/GenBank/DDBJ whole genome shotgun (WGS) entry which is preliminary data.</text>
</comment>
<evidence type="ECO:0000313" key="2">
    <source>
        <dbReference type="Proteomes" id="UP000050360"/>
    </source>
</evidence>